<keyword evidence="3" id="KW-1185">Reference proteome</keyword>
<reference evidence="2 3" key="1">
    <citation type="submission" date="2014-04" db="EMBL/GenBank/DDBJ databases">
        <authorList>
            <consortium name="DOE Joint Genome Institute"/>
            <person name="Kuo A."/>
            <person name="Kohler A."/>
            <person name="Nagy L.G."/>
            <person name="Floudas D."/>
            <person name="Copeland A."/>
            <person name="Barry K.W."/>
            <person name="Cichocki N."/>
            <person name="Veneault-Fourrey C."/>
            <person name="LaButti K."/>
            <person name="Lindquist E.A."/>
            <person name="Lipzen A."/>
            <person name="Lundell T."/>
            <person name="Morin E."/>
            <person name="Murat C."/>
            <person name="Sun H."/>
            <person name="Tunlid A."/>
            <person name="Henrissat B."/>
            <person name="Grigoriev I.V."/>
            <person name="Hibbett D.S."/>
            <person name="Martin F."/>
            <person name="Nordberg H.P."/>
            <person name="Cantor M.N."/>
            <person name="Hua S.X."/>
        </authorList>
    </citation>
    <scope>NUCLEOTIDE SEQUENCE [LARGE SCALE GENOMIC DNA]</scope>
    <source>
        <strain evidence="2 3">Foug A</strain>
    </source>
</reference>
<keyword evidence="1" id="KW-0156">Chromatin regulator</keyword>
<dbReference type="HAMAP" id="MF_03046">
    <property type="entry name" value="ENY2_Sus1"/>
    <property type="match status" value="1"/>
</dbReference>
<sequence length="98" mass="11425">MSKQAPDADTLYEQVHRRMVESGEWDRILRVMSTGLSEHGWSGKVHDRAKERARTMDRPFFQAILEEVSQYAQANVPSAVKDEVMKKIREFVQAQFEK</sequence>
<dbReference type="Proteomes" id="UP000053989">
    <property type="component" value="Unassembled WGS sequence"/>
</dbReference>
<dbReference type="GO" id="GO:0000932">
    <property type="term" value="C:P-body"/>
    <property type="evidence" value="ECO:0007669"/>
    <property type="project" value="UniProtKB-SubCell"/>
</dbReference>
<reference evidence="3" key="2">
    <citation type="submission" date="2015-01" db="EMBL/GenBank/DDBJ databases">
        <title>Evolutionary Origins and Diversification of the Mycorrhizal Mutualists.</title>
        <authorList>
            <consortium name="DOE Joint Genome Institute"/>
            <consortium name="Mycorrhizal Genomics Consortium"/>
            <person name="Kohler A."/>
            <person name="Kuo A."/>
            <person name="Nagy L.G."/>
            <person name="Floudas D."/>
            <person name="Copeland A."/>
            <person name="Barry K.W."/>
            <person name="Cichocki N."/>
            <person name="Veneault-Fourrey C."/>
            <person name="LaButti K."/>
            <person name="Lindquist E.A."/>
            <person name="Lipzen A."/>
            <person name="Lundell T."/>
            <person name="Morin E."/>
            <person name="Murat C."/>
            <person name="Riley R."/>
            <person name="Ohm R."/>
            <person name="Sun H."/>
            <person name="Tunlid A."/>
            <person name="Henrissat B."/>
            <person name="Grigoriev I.V."/>
            <person name="Hibbett D.S."/>
            <person name="Martin F."/>
        </authorList>
    </citation>
    <scope>NUCLEOTIDE SEQUENCE [LARGE SCALE GENOMIC DNA]</scope>
    <source>
        <strain evidence="3">Foug A</strain>
    </source>
</reference>
<dbReference type="Pfam" id="PF10163">
    <property type="entry name" value="EnY2"/>
    <property type="match status" value="1"/>
</dbReference>
<dbReference type="GO" id="GO:0070390">
    <property type="term" value="C:transcription export complex 2"/>
    <property type="evidence" value="ECO:0007669"/>
    <property type="project" value="UniProtKB-UniRule"/>
</dbReference>
<dbReference type="GO" id="GO:0005654">
    <property type="term" value="C:nucleoplasm"/>
    <property type="evidence" value="ECO:0007669"/>
    <property type="project" value="UniProtKB-SubCell"/>
</dbReference>
<evidence type="ECO:0000256" key="1">
    <source>
        <dbReference type="HAMAP-Rule" id="MF_03046"/>
    </source>
</evidence>
<dbReference type="GO" id="GO:0005643">
    <property type="term" value="C:nuclear pore"/>
    <property type="evidence" value="ECO:0007669"/>
    <property type="project" value="UniProtKB-UniRule"/>
</dbReference>
<dbReference type="GO" id="GO:0003713">
    <property type="term" value="F:transcription coactivator activity"/>
    <property type="evidence" value="ECO:0007669"/>
    <property type="project" value="UniProtKB-UniRule"/>
</dbReference>
<comment type="function">
    <text evidence="1">Involved in mRNA export coupled transcription activation by association with both the TREX-2 and the SAGA complexes. At the promoters, SAGA is required for recruitment of the basal transcription machinery. It influences RNA polymerase II transcriptional activity through different activities such as TBP interaction and promoter selectivity, interaction with transcription activators, and chromatin modification through histone acetylation and deubiquitination. Within the SAGA complex, participates to a subcomplex required for deubiquitination of H2B and for the maintenance of steady-state H3 methylation levels. The TREX-2 complex functions in docking export-competent ribonucleoprotein particles (mRNPs) to the nuclear entrance of the nuclear pore complex (nuclear basket). TREX-2 participates in mRNA export and accurate chromatin positioning in the nucleus by tethering genes to the nuclear periphery. May also be involved in cytoplasmic mRNA decay by interaction with components of P-bodies.</text>
</comment>
<dbReference type="InterPro" id="IPR018783">
    <property type="entry name" value="TF_ENY2"/>
</dbReference>
<dbReference type="GO" id="GO:0015031">
    <property type="term" value="P:protein transport"/>
    <property type="evidence" value="ECO:0007669"/>
    <property type="project" value="UniProtKB-KW"/>
</dbReference>
<dbReference type="PANTHER" id="PTHR12514">
    <property type="entry name" value="ENHANCER OF YELLOW 2 TRANSCRIPTION FACTOR"/>
    <property type="match status" value="1"/>
</dbReference>
<keyword evidence="1" id="KW-0811">Translocation</keyword>
<dbReference type="GO" id="GO:0006368">
    <property type="term" value="P:transcription elongation by RNA polymerase II"/>
    <property type="evidence" value="ECO:0007669"/>
    <property type="project" value="UniProtKB-UniRule"/>
</dbReference>
<comment type="similarity">
    <text evidence="1">Belongs to the ENY2 family.</text>
</comment>
<organism evidence="2 3">
    <name type="scientific">Scleroderma citrinum Foug A</name>
    <dbReference type="NCBI Taxonomy" id="1036808"/>
    <lineage>
        <taxon>Eukaryota</taxon>
        <taxon>Fungi</taxon>
        <taxon>Dikarya</taxon>
        <taxon>Basidiomycota</taxon>
        <taxon>Agaricomycotina</taxon>
        <taxon>Agaricomycetes</taxon>
        <taxon>Agaricomycetidae</taxon>
        <taxon>Boletales</taxon>
        <taxon>Sclerodermatineae</taxon>
        <taxon>Sclerodermataceae</taxon>
        <taxon>Scleroderma</taxon>
    </lineage>
</organism>
<dbReference type="InParanoid" id="A0A0C3E7U3"/>
<dbReference type="Gene3D" id="1.10.246.140">
    <property type="match status" value="1"/>
</dbReference>
<evidence type="ECO:0000313" key="2">
    <source>
        <dbReference type="EMBL" id="KIM64489.1"/>
    </source>
</evidence>
<keyword evidence="1" id="KW-0805">Transcription regulation</keyword>
<dbReference type="AlphaFoldDB" id="A0A0C3E7U3"/>
<dbReference type="STRING" id="1036808.A0A0C3E7U3"/>
<keyword evidence="1" id="KW-0813">Transport</keyword>
<gene>
    <name evidence="1" type="primary">SUS1</name>
    <name evidence="2" type="ORF">SCLCIDRAFT_115005</name>
</gene>
<name>A0A0C3E7U3_9AGAM</name>
<keyword evidence="1" id="KW-0804">Transcription</keyword>
<protein>
    <recommendedName>
        <fullName evidence="1">Transcription and mRNA export factor SUS1</fullName>
    </recommendedName>
</protein>
<dbReference type="GO" id="GO:0006325">
    <property type="term" value="P:chromatin organization"/>
    <property type="evidence" value="ECO:0007669"/>
    <property type="project" value="UniProtKB-KW"/>
</dbReference>
<dbReference type="EMBL" id="KN822028">
    <property type="protein sequence ID" value="KIM64489.1"/>
    <property type="molecule type" value="Genomic_DNA"/>
</dbReference>
<dbReference type="GO" id="GO:0071819">
    <property type="term" value="C:DUBm complex"/>
    <property type="evidence" value="ECO:0007669"/>
    <property type="project" value="UniProtKB-UniRule"/>
</dbReference>
<dbReference type="InterPro" id="IPR038212">
    <property type="entry name" value="TF_EnY2_sf"/>
</dbReference>
<dbReference type="GO" id="GO:0000124">
    <property type="term" value="C:SAGA complex"/>
    <property type="evidence" value="ECO:0007669"/>
    <property type="project" value="UniProtKB-UniRule"/>
</dbReference>
<dbReference type="FunCoup" id="A0A0C3E7U3">
    <property type="interactions" value="22"/>
</dbReference>
<proteinExistence type="inferred from homology"/>
<keyword evidence="1" id="KW-0010">Activator</keyword>
<dbReference type="OrthoDB" id="6221744at2759"/>
<keyword evidence="1" id="KW-0963">Cytoplasm</keyword>
<keyword evidence="1" id="KW-0653">Protein transport</keyword>
<dbReference type="HOGENOM" id="CLU_134052_2_0_1"/>
<keyword evidence="1" id="KW-0509">mRNA transport</keyword>
<keyword evidence="1" id="KW-0539">Nucleus</keyword>
<accession>A0A0C3E7U3</accession>
<evidence type="ECO:0000313" key="3">
    <source>
        <dbReference type="Proteomes" id="UP000053989"/>
    </source>
</evidence>
<dbReference type="GO" id="GO:0006406">
    <property type="term" value="P:mRNA export from nucleus"/>
    <property type="evidence" value="ECO:0007669"/>
    <property type="project" value="UniProtKB-UniRule"/>
</dbReference>
<comment type="subcellular location">
    <subcellularLocation>
        <location evidence="1">Nucleus</location>
        <location evidence="1">Nucleoplasm</location>
    </subcellularLocation>
    <subcellularLocation>
        <location evidence="1">Cytoplasm</location>
        <location evidence="1">P-body</location>
    </subcellularLocation>
</comment>
<comment type="subunit">
    <text evidence="1">Component of the nuclear pore complex (NPC)-associated TREX-2 complex (transcription and export complex 2), composed of at least SUS1, SAC3, THP1, SEM1, and CDC31. TREX-2 contains 2 SUS1 chains. The TREX-2 complex interacts with the nucleoporin NUP1. Component of the 1.8 MDa SAGA transcription coactivator-HAT complex. SAGA is built of 5 distinct domains with specialized functions. Within the SAGA complex, SUS1, SGF11, SGF73 and UBP8 form an additional subcomplex of SAGA called the DUB module (deubiquitination module). Interacts directly with THP1, SAC3, SGF11, and with the RNA polymerase II.</text>
</comment>